<accession>A0AAE0KFS4</accession>
<dbReference type="AlphaFoldDB" id="A0AAE0KFS4"/>
<keyword evidence="3" id="KW-1185">Reference proteome</keyword>
<keyword evidence="1" id="KW-1133">Transmembrane helix</keyword>
<dbReference type="EMBL" id="JAULSW010000007">
    <property type="protein sequence ID" value="KAK3375400.1"/>
    <property type="molecule type" value="Genomic_DNA"/>
</dbReference>
<keyword evidence="1" id="KW-0472">Membrane</keyword>
<evidence type="ECO:0000256" key="1">
    <source>
        <dbReference type="SAM" id="Phobius"/>
    </source>
</evidence>
<keyword evidence="1" id="KW-0812">Transmembrane</keyword>
<dbReference type="Proteomes" id="UP001285441">
    <property type="component" value="Unassembled WGS sequence"/>
</dbReference>
<organism evidence="2 3">
    <name type="scientific">Podospora didyma</name>
    <dbReference type="NCBI Taxonomy" id="330526"/>
    <lineage>
        <taxon>Eukaryota</taxon>
        <taxon>Fungi</taxon>
        <taxon>Dikarya</taxon>
        <taxon>Ascomycota</taxon>
        <taxon>Pezizomycotina</taxon>
        <taxon>Sordariomycetes</taxon>
        <taxon>Sordariomycetidae</taxon>
        <taxon>Sordariales</taxon>
        <taxon>Podosporaceae</taxon>
        <taxon>Podospora</taxon>
    </lineage>
</organism>
<protein>
    <submittedName>
        <fullName evidence="2">Uncharacterized protein</fullName>
    </submittedName>
</protein>
<evidence type="ECO:0000313" key="3">
    <source>
        <dbReference type="Proteomes" id="UP001285441"/>
    </source>
</evidence>
<reference evidence="2" key="2">
    <citation type="submission" date="2023-06" db="EMBL/GenBank/DDBJ databases">
        <authorList>
            <consortium name="Lawrence Berkeley National Laboratory"/>
            <person name="Haridas S."/>
            <person name="Hensen N."/>
            <person name="Bonometti L."/>
            <person name="Westerberg I."/>
            <person name="Brannstrom I.O."/>
            <person name="Guillou S."/>
            <person name="Cros-Aarteil S."/>
            <person name="Calhoun S."/>
            <person name="Kuo A."/>
            <person name="Mondo S."/>
            <person name="Pangilinan J."/>
            <person name="Riley R."/>
            <person name="LaButti K."/>
            <person name="Andreopoulos B."/>
            <person name="Lipzen A."/>
            <person name="Chen C."/>
            <person name="Yanf M."/>
            <person name="Daum C."/>
            <person name="Ng V."/>
            <person name="Clum A."/>
            <person name="Steindorff A."/>
            <person name="Ohm R."/>
            <person name="Martin F."/>
            <person name="Silar P."/>
            <person name="Natvig D."/>
            <person name="Lalanne C."/>
            <person name="Gautier V."/>
            <person name="Ament-velasquez S.L."/>
            <person name="Kruys A."/>
            <person name="Hutchinson M.I."/>
            <person name="Powell A.J."/>
            <person name="Barry K."/>
            <person name="Miller A.N."/>
            <person name="Grigoriev I.V."/>
            <person name="Debuchy R."/>
            <person name="Gladieux P."/>
            <person name="Thoren M.H."/>
            <person name="Johannesson H."/>
        </authorList>
    </citation>
    <scope>NUCLEOTIDE SEQUENCE</scope>
    <source>
        <strain evidence="2">CBS 232.78</strain>
    </source>
</reference>
<sequence length="151" mass="17632">MRLSWRLFLGFVVPPLLFFSLSPKRPSYEVSPFLYQQVLFLFMFGAFTVIYHKGRDRLAWSCALHWEGTEHVPLMENGDRRTYTLRLALHFMLGRKKDEKWRWGLFVFISSSEASIMTHCAAAWKIGHWGTRHQALDIGLGAQLFHGRTSL</sequence>
<evidence type="ECO:0000313" key="2">
    <source>
        <dbReference type="EMBL" id="KAK3375400.1"/>
    </source>
</evidence>
<gene>
    <name evidence="2" type="ORF">B0H63DRAFT_278449</name>
</gene>
<reference evidence="2" key="1">
    <citation type="journal article" date="2023" name="Mol. Phylogenet. Evol.">
        <title>Genome-scale phylogeny and comparative genomics of the fungal order Sordariales.</title>
        <authorList>
            <person name="Hensen N."/>
            <person name="Bonometti L."/>
            <person name="Westerberg I."/>
            <person name="Brannstrom I.O."/>
            <person name="Guillou S."/>
            <person name="Cros-Aarteil S."/>
            <person name="Calhoun S."/>
            <person name="Haridas S."/>
            <person name="Kuo A."/>
            <person name="Mondo S."/>
            <person name="Pangilinan J."/>
            <person name="Riley R."/>
            <person name="LaButti K."/>
            <person name="Andreopoulos B."/>
            <person name="Lipzen A."/>
            <person name="Chen C."/>
            <person name="Yan M."/>
            <person name="Daum C."/>
            <person name="Ng V."/>
            <person name="Clum A."/>
            <person name="Steindorff A."/>
            <person name="Ohm R.A."/>
            <person name="Martin F."/>
            <person name="Silar P."/>
            <person name="Natvig D.O."/>
            <person name="Lalanne C."/>
            <person name="Gautier V."/>
            <person name="Ament-Velasquez S.L."/>
            <person name="Kruys A."/>
            <person name="Hutchinson M.I."/>
            <person name="Powell A.J."/>
            <person name="Barry K."/>
            <person name="Miller A.N."/>
            <person name="Grigoriev I.V."/>
            <person name="Debuchy R."/>
            <person name="Gladieux P."/>
            <person name="Hiltunen Thoren M."/>
            <person name="Johannesson H."/>
        </authorList>
    </citation>
    <scope>NUCLEOTIDE SEQUENCE</scope>
    <source>
        <strain evidence="2">CBS 232.78</strain>
    </source>
</reference>
<feature type="transmembrane region" description="Helical" evidence="1">
    <location>
        <begin position="33"/>
        <end position="51"/>
    </location>
</feature>
<proteinExistence type="predicted"/>
<comment type="caution">
    <text evidence="2">The sequence shown here is derived from an EMBL/GenBank/DDBJ whole genome shotgun (WGS) entry which is preliminary data.</text>
</comment>
<name>A0AAE0KFS4_9PEZI</name>